<dbReference type="PANTHER" id="PTHR31157:SF1">
    <property type="entry name" value="SCP DOMAIN-CONTAINING PROTEIN"/>
    <property type="match status" value="1"/>
</dbReference>
<evidence type="ECO:0000313" key="4">
    <source>
        <dbReference type="Proteomes" id="UP000648908"/>
    </source>
</evidence>
<name>A0A8K0VDU0_9RHOB</name>
<dbReference type="Proteomes" id="UP000648908">
    <property type="component" value="Unassembled WGS sequence"/>
</dbReference>
<dbReference type="RefSeq" id="WP_202688778.1">
    <property type="nucleotide sequence ID" value="NZ_JAESVN010000004.1"/>
</dbReference>
<dbReference type="Gene3D" id="3.40.33.10">
    <property type="entry name" value="CAP"/>
    <property type="match status" value="1"/>
</dbReference>
<keyword evidence="4" id="KW-1185">Reference proteome</keyword>
<dbReference type="InterPro" id="IPR035940">
    <property type="entry name" value="CAP_sf"/>
</dbReference>
<comment type="caution">
    <text evidence="3">The sequence shown here is derived from an EMBL/GenBank/DDBJ whole genome shotgun (WGS) entry which is preliminary data.</text>
</comment>
<feature type="signal peptide" evidence="1">
    <location>
        <begin position="1"/>
        <end position="23"/>
    </location>
</feature>
<evidence type="ECO:0000313" key="3">
    <source>
        <dbReference type="EMBL" id="MBL4917864.1"/>
    </source>
</evidence>
<evidence type="ECO:0000259" key="2">
    <source>
        <dbReference type="Pfam" id="PF00188"/>
    </source>
</evidence>
<sequence length="157" mass="16354">MTPFRLPLLALICALAAPVAARACSQPGNAAALAADITQRVNAERRQAGLGALSPSGALQKAAQSLACDNAAQGQWSHTGRNGSDLPARLRQAGYRYRAANENVGRFRSPSGAVSWWMGSSGHRANILSQNSRDIGVGVALDAGGRAYWVMVGGAQR</sequence>
<dbReference type="PANTHER" id="PTHR31157">
    <property type="entry name" value="SCP DOMAIN-CONTAINING PROTEIN"/>
    <property type="match status" value="1"/>
</dbReference>
<dbReference type="AlphaFoldDB" id="A0A8K0VDU0"/>
<gene>
    <name evidence="3" type="ORF">JL811_11595</name>
</gene>
<dbReference type="Pfam" id="PF00188">
    <property type="entry name" value="CAP"/>
    <property type="match status" value="1"/>
</dbReference>
<feature type="domain" description="SCP" evidence="2">
    <location>
        <begin position="39"/>
        <end position="151"/>
    </location>
</feature>
<organism evidence="3 4">
    <name type="scientific">Szabonella alba</name>
    <dbReference type="NCBI Taxonomy" id="2804194"/>
    <lineage>
        <taxon>Bacteria</taxon>
        <taxon>Pseudomonadati</taxon>
        <taxon>Pseudomonadota</taxon>
        <taxon>Alphaproteobacteria</taxon>
        <taxon>Rhodobacterales</taxon>
        <taxon>Paracoccaceae</taxon>
        <taxon>Szabonella</taxon>
    </lineage>
</organism>
<accession>A0A8K0VDU0</accession>
<reference evidence="3" key="1">
    <citation type="submission" date="2021-01" db="EMBL/GenBank/DDBJ databases">
        <title>Tabrizicola alba sp. nov. a motile alkaliphilic bacterium isolated from a soda lake.</title>
        <authorList>
            <person name="Szuroczki S."/>
            <person name="Abbaszade G."/>
            <person name="Schumann P."/>
            <person name="Toth E."/>
        </authorList>
    </citation>
    <scope>NUCLEOTIDE SEQUENCE</scope>
    <source>
        <strain evidence="3">DMG-N-6</strain>
    </source>
</reference>
<proteinExistence type="predicted"/>
<dbReference type="SUPFAM" id="SSF55797">
    <property type="entry name" value="PR-1-like"/>
    <property type="match status" value="1"/>
</dbReference>
<keyword evidence="1" id="KW-0732">Signal</keyword>
<dbReference type="InterPro" id="IPR014044">
    <property type="entry name" value="CAP_dom"/>
</dbReference>
<protein>
    <submittedName>
        <fullName evidence="3">CAP domain-containing protein</fullName>
    </submittedName>
</protein>
<dbReference type="EMBL" id="JAESVN010000004">
    <property type="protein sequence ID" value="MBL4917864.1"/>
    <property type="molecule type" value="Genomic_DNA"/>
</dbReference>
<evidence type="ECO:0000256" key="1">
    <source>
        <dbReference type="SAM" id="SignalP"/>
    </source>
</evidence>
<dbReference type="CDD" id="cd05379">
    <property type="entry name" value="CAP_bacterial"/>
    <property type="match status" value="1"/>
</dbReference>
<feature type="chain" id="PRO_5035420214" evidence="1">
    <location>
        <begin position="24"/>
        <end position="157"/>
    </location>
</feature>